<dbReference type="SUPFAM" id="SSF51445">
    <property type="entry name" value="(Trans)glycosidases"/>
    <property type="match status" value="1"/>
</dbReference>
<dbReference type="CDD" id="cd14752">
    <property type="entry name" value="GH31_N"/>
    <property type="match status" value="1"/>
</dbReference>
<keyword evidence="4" id="KW-0732">Signal</keyword>
<comment type="pathway">
    <text evidence="2">Glycan metabolism; N-glycan metabolism.</text>
</comment>
<keyword evidence="6" id="KW-0256">Endoplasmic reticulum</keyword>
<evidence type="ECO:0000256" key="5">
    <source>
        <dbReference type="ARBA" id="ARBA00022801"/>
    </source>
</evidence>
<dbReference type="PANTHER" id="PTHR22762:SF54">
    <property type="entry name" value="BCDNA.GH04962"/>
    <property type="match status" value="1"/>
</dbReference>
<dbReference type="AlphaFoldDB" id="A0A4P9WF46"/>
<name>A0A4P9WF46_9FUNG</name>
<dbReference type="FunFam" id="3.20.20.80:FF:000039">
    <property type="entry name" value="Glucosidase, alpha neutral C"/>
    <property type="match status" value="1"/>
</dbReference>
<evidence type="ECO:0000256" key="7">
    <source>
        <dbReference type="ARBA" id="ARBA00023180"/>
    </source>
</evidence>
<feature type="domain" description="Glycoside hydrolase family 31 TIM barrel" evidence="11">
    <location>
        <begin position="354"/>
        <end position="613"/>
    </location>
</feature>
<keyword evidence="5 10" id="KW-0378">Hydrolase</keyword>
<evidence type="ECO:0000259" key="12">
    <source>
        <dbReference type="Pfam" id="PF13802"/>
    </source>
</evidence>
<dbReference type="InterPro" id="IPR000322">
    <property type="entry name" value="Glyco_hydro_31_TIM"/>
</dbReference>
<keyword evidence="7" id="KW-0325">Glycoprotein</keyword>
<dbReference type="Pfam" id="PF01055">
    <property type="entry name" value="Glyco_hydro_31_2nd"/>
    <property type="match status" value="1"/>
</dbReference>
<dbReference type="Pfam" id="PF13802">
    <property type="entry name" value="Gal_mutarotas_2"/>
    <property type="match status" value="1"/>
</dbReference>
<feature type="domain" description="Glycoside hydrolase family 31 N-terminal" evidence="12">
    <location>
        <begin position="67"/>
        <end position="292"/>
    </location>
</feature>
<evidence type="ECO:0000256" key="3">
    <source>
        <dbReference type="ARBA" id="ARBA00007806"/>
    </source>
</evidence>
<gene>
    <name evidence="13" type="ORF">BDK51DRAFT_15581</name>
</gene>
<dbReference type="Gene3D" id="2.60.40.1760">
    <property type="entry name" value="glycosyl hydrolase (family 31)"/>
    <property type="match status" value="1"/>
</dbReference>
<dbReference type="Gene3D" id="3.20.20.80">
    <property type="entry name" value="Glycosidases"/>
    <property type="match status" value="1"/>
</dbReference>
<dbReference type="Proteomes" id="UP000269721">
    <property type="component" value="Unassembled WGS sequence"/>
</dbReference>
<organism evidence="13 14">
    <name type="scientific">Blyttiomyces helicus</name>
    <dbReference type="NCBI Taxonomy" id="388810"/>
    <lineage>
        <taxon>Eukaryota</taxon>
        <taxon>Fungi</taxon>
        <taxon>Fungi incertae sedis</taxon>
        <taxon>Chytridiomycota</taxon>
        <taxon>Chytridiomycota incertae sedis</taxon>
        <taxon>Chytridiomycetes</taxon>
        <taxon>Chytridiomycetes incertae sedis</taxon>
        <taxon>Blyttiomyces</taxon>
    </lineage>
</organism>
<comment type="subcellular location">
    <subcellularLocation>
        <location evidence="1">Endoplasmic reticulum</location>
    </subcellularLocation>
</comment>
<dbReference type="GO" id="GO:0030246">
    <property type="term" value="F:carbohydrate binding"/>
    <property type="evidence" value="ECO:0007669"/>
    <property type="project" value="InterPro"/>
</dbReference>
<evidence type="ECO:0000256" key="1">
    <source>
        <dbReference type="ARBA" id="ARBA00004240"/>
    </source>
</evidence>
<dbReference type="GO" id="GO:0090599">
    <property type="term" value="F:alpha-glucosidase activity"/>
    <property type="evidence" value="ECO:0007669"/>
    <property type="project" value="TreeGrafter"/>
</dbReference>
<proteinExistence type="inferred from homology"/>
<dbReference type="InterPro" id="IPR025887">
    <property type="entry name" value="Glyco_hydro_31_N_dom"/>
</dbReference>
<evidence type="ECO:0000256" key="2">
    <source>
        <dbReference type="ARBA" id="ARBA00004833"/>
    </source>
</evidence>
<dbReference type="GO" id="GO:0005975">
    <property type="term" value="P:carbohydrate metabolic process"/>
    <property type="evidence" value="ECO:0007669"/>
    <property type="project" value="InterPro"/>
</dbReference>
<evidence type="ECO:0000256" key="9">
    <source>
        <dbReference type="ARBA" id="ARBA00042895"/>
    </source>
</evidence>
<comment type="similarity">
    <text evidence="3 10">Belongs to the glycosyl hydrolase 31 family.</text>
</comment>
<dbReference type="InterPro" id="IPR011013">
    <property type="entry name" value="Gal_mutarotase_sf_dom"/>
</dbReference>
<evidence type="ECO:0000313" key="14">
    <source>
        <dbReference type="Proteomes" id="UP000269721"/>
    </source>
</evidence>
<evidence type="ECO:0000256" key="10">
    <source>
        <dbReference type="RuleBase" id="RU361185"/>
    </source>
</evidence>
<accession>A0A4P9WF46</accession>
<keyword evidence="8 10" id="KW-0326">Glycosidase</keyword>
<sequence>MVKHADFKRCDQSGFCRRQRAYADLADKLPNFRSPYLVSTRSVSVDESAGIVTAQILNLAENKAFNLEVSLLDHNSARVRIREAEPLKPRYEAPLSDLVIASSGLAPDAAPEAAEAVSVSWGPNTFTIHADPFAFELAVDGIPAITFNGRNYFNFEHTRAKAAEPAVVEHDAAPEAAARLRDELKKDLWEESFNGKSDSKPNGPTSIGIDLSFPGSANVYGLPQHASSFSLKSTRGADKSYGEPFRLYNFDVFEYELDSPMALYGSIPFMMAHKKGLSSGVFWLNSAEMWVDVEKSKGDEKVPDFSPRPSFRFQKPISTETHWSAESGILDLFVFLGPTPADVFDAYTALTGRPTLPQSFAVAYHQCRWNYLDETDVAEVDAGFDKYDIPYDVLWLDIEHTDAKKYFTWDKVKFPHPEKMQKSLDGKGRKMVTIIDPHIKRDDNYHVSKEAKEEGIFVKDKDGKDFEGWCWPGDSNWIDYTMPEGRRFWAEKFLYTEYQGSTPSLYTWNDMNEPSVFSGPEITMPKDNIHYGGYEHRDVHNIYGRLQHRSTYEGHLLRSADQDRPFILSRAFFAGTQRYGAIWTGDNFARWDHLEASVPMLLSIGISGVTFAGGRGR</sequence>
<dbReference type="PANTHER" id="PTHR22762">
    <property type="entry name" value="ALPHA-GLUCOSIDASE"/>
    <property type="match status" value="1"/>
</dbReference>
<keyword evidence="14" id="KW-1185">Reference proteome</keyword>
<dbReference type="GO" id="GO:0006491">
    <property type="term" value="P:N-glycan processing"/>
    <property type="evidence" value="ECO:0007669"/>
    <property type="project" value="TreeGrafter"/>
</dbReference>
<evidence type="ECO:0000259" key="11">
    <source>
        <dbReference type="Pfam" id="PF01055"/>
    </source>
</evidence>
<dbReference type="InterPro" id="IPR017853">
    <property type="entry name" value="GH"/>
</dbReference>
<protein>
    <recommendedName>
        <fullName evidence="9">Glucosidase II subunit alpha</fullName>
    </recommendedName>
</protein>
<evidence type="ECO:0000313" key="13">
    <source>
        <dbReference type="EMBL" id="RKO90353.1"/>
    </source>
</evidence>
<reference evidence="14" key="1">
    <citation type="journal article" date="2018" name="Nat. Microbiol.">
        <title>Leveraging single-cell genomics to expand the fungal tree of life.</title>
        <authorList>
            <person name="Ahrendt S.R."/>
            <person name="Quandt C.A."/>
            <person name="Ciobanu D."/>
            <person name="Clum A."/>
            <person name="Salamov A."/>
            <person name="Andreopoulos B."/>
            <person name="Cheng J.F."/>
            <person name="Woyke T."/>
            <person name="Pelin A."/>
            <person name="Henrissat B."/>
            <person name="Reynolds N.K."/>
            <person name="Benny G.L."/>
            <person name="Smith M.E."/>
            <person name="James T.Y."/>
            <person name="Grigoriev I.V."/>
        </authorList>
    </citation>
    <scope>NUCLEOTIDE SEQUENCE [LARGE SCALE GENOMIC DNA]</scope>
</reference>
<evidence type="ECO:0000256" key="6">
    <source>
        <dbReference type="ARBA" id="ARBA00022824"/>
    </source>
</evidence>
<dbReference type="OrthoDB" id="3237269at2759"/>
<dbReference type="SUPFAM" id="SSF74650">
    <property type="entry name" value="Galactose mutarotase-like"/>
    <property type="match status" value="1"/>
</dbReference>
<dbReference type="EMBL" id="KZ995600">
    <property type="protein sequence ID" value="RKO90353.1"/>
    <property type="molecule type" value="Genomic_DNA"/>
</dbReference>
<evidence type="ECO:0000256" key="8">
    <source>
        <dbReference type="ARBA" id="ARBA00023295"/>
    </source>
</evidence>
<dbReference type="GO" id="GO:0017177">
    <property type="term" value="C:glucosidase II complex"/>
    <property type="evidence" value="ECO:0007669"/>
    <property type="project" value="TreeGrafter"/>
</dbReference>
<evidence type="ECO:0000256" key="4">
    <source>
        <dbReference type="ARBA" id="ARBA00022729"/>
    </source>
</evidence>